<keyword evidence="6" id="KW-0862">Zinc</keyword>
<dbReference type="PANTHER" id="PTHR30616">
    <property type="entry name" value="UNCHARACTERIZED PROTEIN YFIH"/>
    <property type="match status" value="1"/>
</dbReference>
<proteinExistence type="inferred from homology"/>
<evidence type="ECO:0000256" key="3">
    <source>
        <dbReference type="ARBA" id="ARBA00022679"/>
    </source>
</evidence>
<comment type="catalytic activity">
    <reaction evidence="7">
        <text>adenosine + H2O + H(+) = inosine + NH4(+)</text>
        <dbReference type="Rhea" id="RHEA:24408"/>
        <dbReference type="ChEBI" id="CHEBI:15377"/>
        <dbReference type="ChEBI" id="CHEBI:15378"/>
        <dbReference type="ChEBI" id="CHEBI:16335"/>
        <dbReference type="ChEBI" id="CHEBI:17596"/>
        <dbReference type="ChEBI" id="CHEBI:28938"/>
        <dbReference type="EC" id="3.5.4.4"/>
    </reaction>
    <physiologicalReaction direction="left-to-right" evidence="7">
        <dbReference type="Rhea" id="RHEA:24409"/>
    </physiologicalReaction>
</comment>
<dbReference type="PANTHER" id="PTHR30616:SF2">
    <property type="entry name" value="PURINE NUCLEOSIDE PHOSPHORYLASE LACC1"/>
    <property type="match status" value="1"/>
</dbReference>
<keyword evidence="5" id="KW-0378">Hydrolase</keyword>
<dbReference type="CDD" id="cd16833">
    <property type="entry name" value="YfiH"/>
    <property type="match status" value="1"/>
</dbReference>
<dbReference type="NCBIfam" id="TIGR00726">
    <property type="entry name" value="peptidoglycan editing factor PgeF"/>
    <property type="match status" value="1"/>
</dbReference>
<evidence type="ECO:0000256" key="6">
    <source>
        <dbReference type="ARBA" id="ARBA00022833"/>
    </source>
</evidence>
<dbReference type="SUPFAM" id="SSF64438">
    <property type="entry name" value="CNF1/YfiH-like putative cysteine hydrolases"/>
    <property type="match status" value="1"/>
</dbReference>
<evidence type="ECO:0000256" key="8">
    <source>
        <dbReference type="ARBA" id="ARBA00048968"/>
    </source>
</evidence>
<keyword evidence="3" id="KW-0808">Transferase</keyword>
<accession>A0ABY4ANL5</accession>
<evidence type="ECO:0000256" key="1">
    <source>
        <dbReference type="ARBA" id="ARBA00000553"/>
    </source>
</evidence>
<dbReference type="InterPro" id="IPR011324">
    <property type="entry name" value="Cytotoxic_necrot_fac-like_cat"/>
</dbReference>
<dbReference type="EMBL" id="CP063982">
    <property type="protein sequence ID" value="UOD49639.1"/>
    <property type="molecule type" value="Genomic_DNA"/>
</dbReference>
<dbReference type="Gene3D" id="3.60.140.10">
    <property type="entry name" value="CNF1/YfiH-like putative cysteine hydrolases"/>
    <property type="match status" value="1"/>
</dbReference>
<gene>
    <name evidence="11" type="primary">pgeF</name>
    <name evidence="11" type="ORF">DHf2319_09190</name>
</gene>
<evidence type="ECO:0000313" key="11">
    <source>
        <dbReference type="EMBL" id="UOD49639.1"/>
    </source>
</evidence>
<organism evidence="11 12">
    <name type="scientific">Orrella daihaiensis</name>
    <dbReference type="NCBI Taxonomy" id="2782176"/>
    <lineage>
        <taxon>Bacteria</taxon>
        <taxon>Pseudomonadati</taxon>
        <taxon>Pseudomonadota</taxon>
        <taxon>Betaproteobacteria</taxon>
        <taxon>Burkholderiales</taxon>
        <taxon>Alcaligenaceae</taxon>
        <taxon>Orrella</taxon>
    </lineage>
</organism>
<evidence type="ECO:0000256" key="4">
    <source>
        <dbReference type="ARBA" id="ARBA00022723"/>
    </source>
</evidence>
<dbReference type="RefSeq" id="WP_243477871.1">
    <property type="nucleotide sequence ID" value="NZ_CP063982.1"/>
</dbReference>
<comment type="catalytic activity">
    <reaction evidence="8">
        <text>adenosine + phosphate = alpha-D-ribose 1-phosphate + adenine</text>
        <dbReference type="Rhea" id="RHEA:27642"/>
        <dbReference type="ChEBI" id="CHEBI:16335"/>
        <dbReference type="ChEBI" id="CHEBI:16708"/>
        <dbReference type="ChEBI" id="CHEBI:43474"/>
        <dbReference type="ChEBI" id="CHEBI:57720"/>
        <dbReference type="EC" id="2.4.2.1"/>
    </reaction>
    <physiologicalReaction direction="left-to-right" evidence="8">
        <dbReference type="Rhea" id="RHEA:27643"/>
    </physiologicalReaction>
</comment>
<reference evidence="11 12" key="1">
    <citation type="submission" date="2020-11" db="EMBL/GenBank/DDBJ databases">
        <title>Algicoccus daihaiensis sp.nov., isolated from Daihai Lake in Inner Mongolia.</title>
        <authorList>
            <person name="Kai J."/>
        </authorList>
    </citation>
    <scope>NUCLEOTIDE SEQUENCE [LARGE SCALE GENOMIC DNA]</scope>
    <source>
        <strain evidence="12">f23</strain>
    </source>
</reference>
<dbReference type="InterPro" id="IPR003730">
    <property type="entry name" value="Cu_polyphenol_OxRdtase"/>
</dbReference>
<dbReference type="InterPro" id="IPR038371">
    <property type="entry name" value="Cu_polyphenol_OxRdtase_sf"/>
</dbReference>
<evidence type="ECO:0000256" key="9">
    <source>
        <dbReference type="ARBA" id="ARBA00049893"/>
    </source>
</evidence>
<evidence type="ECO:0000256" key="10">
    <source>
        <dbReference type="RuleBase" id="RU361274"/>
    </source>
</evidence>
<evidence type="ECO:0000256" key="5">
    <source>
        <dbReference type="ARBA" id="ARBA00022801"/>
    </source>
</evidence>
<comment type="catalytic activity">
    <reaction evidence="9">
        <text>S-methyl-5'-thioadenosine + phosphate = 5-(methylsulfanyl)-alpha-D-ribose 1-phosphate + adenine</text>
        <dbReference type="Rhea" id="RHEA:11852"/>
        <dbReference type="ChEBI" id="CHEBI:16708"/>
        <dbReference type="ChEBI" id="CHEBI:17509"/>
        <dbReference type="ChEBI" id="CHEBI:43474"/>
        <dbReference type="ChEBI" id="CHEBI:58533"/>
        <dbReference type="EC" id="2.4.2.28"/>
    </reaction>
    <physiologicalReaction direction="left-to-right" evidence="9">
        <dbReference type="Rhea" id="RHEA:11853"/>
    </physiologicalReaction>
</comment>
<evidence type="ECO:0000256" key="2">
    <source>
        <dbReference type="ARBA" id="ARBA00007353"/>
    </source>
</evidence>
<evidence type="ECO:0000313" key="12">
    <source>
        <dbReference type="Proteomes" id="UP000831607"/>
    </source>
</evidence>
<dbReference type="Pfam" id="PF02578">
    <property type="entry name" value="Cu-oxidase_4"/>
    <property type="match status" value="1"/>
</dbReference>
<protein>
    <recommendedName>
        <fullName evidence="10">Purine nucleoside phosphorylase</fullName>
    </recommendedName>
</protein>
<keyword evidence="12" id="KW-1185">Reference proteome</keyword>
<name>A0ABY4ANL5_9BURK</name>
<sequence length="251" mass="27018">MTRIAIEGLTPRVQGFCTTRHRGASAKPYDSFNLGNHVGDSVASVMANRQQLSQWLPSAPIWVDQVHGTNVLVVDRSCNSETILSGLTQADALVTTTPKQPLGILTADCMSVVIANGTGTVLGLAHAGWRGLAAGVLQATVKTMREQNGELGAWRAWIGPCIGMQAFEVGSEVREAFLAKDPELAKCFVPHGALHKWLCDLPGIARKILHDHGASSVVWCGLCTVNDPANRFFSYRRDGQTGRMATVAWIT</sequence>
<dbReference type="Proteomes" id="UP000831607">
    <property type="component" value="Chromosome"/>
</dbReference>
<evidence type="ECO:0000256" key="7">
    <source>
        <dbReference type="ARBA" id="ARBA00047989"/>
    </source>
</evidence>
<comment type="similarity">
    <text evidence="2 10">Belongs to the purine nucleoside phosphorylase YfiH/LACC1 family.</text>
</comment>
<keyword evidence="4" id="KW-0479">Metal-binding</keyword>
<comment type="catalytic activity">
    <reaction evidence="1">
        <text>inosine + phosphate = alpha-D-ribose 1-phosphate + hypoxanthine</text>
        <dbReference type="Rhea" id="RHEA:27646"/>
        <dbReference type="ChEBI" id="CHEBI:17368"/>
        <dbReference type="ChEBI" id="CHEBI:17596"/>
        <dbReference type="ChEBI" id="CHEBI:43474"/>
        <dbReference type="ChEBI" id="CHEBI:57720"/>
        <dbReference type="EC" id="2.4.2.1"/>
    </reaction>
    <physiologicalReaction direction="left-to-right" evidence="1">
        <dbReference type="Rhea" id="RHEA:27647"/>
    </physiologicalReaction>
</comment>